<evidence type="ECO:0000313" key="6">
    <source>
        <dbReference type="RefSeq" id="XP_046600004.1"/>
    </source>
</evidence>
<evidence type="ECO:0000259" key="4">
    <source>
        <dbReference type="Pfam" id="PF13613"/>
    </source>
</evidence>
<organism evidence="5 6">
    <name type="scientific">Neodiprion lecontei</name>
    <name type="common">Redheaded pine sawfly</name>
    <dbReference type="NCBI Taxonomy" id="441921"/>
    <lineage>
        <taxon>Eukaryota</taxon>
        <taxon>Metazoa</taxon>
        <taxon>Ecdysozoa</taxon>
        <taxon>Arthropoda</taxon>
        <taxon>Hexapoda</taxon>
        <taxon>Insecta</taxon>
        <taxon>Pterygota</taxon>
        <taxon>Neoptera</taxon>
        <taxon>Endopterygota</taxon>
        <taxon>Hymenoptera</taxon>
        <taxon>Tenthredinoidea</taxon>
        <taxon>Diprionidae</taxon>
        <taxon>Diprioninae</taxon>
        <taxon>Neodiprion</taxon>
    </lineage>
</organism>
<keyword evidence="5" id="KW-1185">Reference proteome</keyword>
<feature type="domain" description="DDE Tnp4" evidence="3">
    <location>
        <begin position="150"/>
        <end position="308"/>
    </location>
</feature>
<proteinExistence type="predicted"/>
<evidence type="ECO:0000259" key="3">
    <source>
        <dbReference type="Pfam" id="PF13359"/>
    </source>
</evidence>
<dbReference type="InterPro" id="IPR027805">
    <property type="entry name" value="Transposase_HTH_dom"/>
</dbReference>
<evidence type="ECO:0000256" key="1">
    <source>
        <dbReference type="ARBA" id="ARBA00001968"/>
    </source>
</evidence>
<evidence type="ECO:0000256" key="2">
    <source>
        <dbReference type="ARBA" id="ARBA00022723"/>
    </source>
</evidence>
<sequence>MCQASMPLMKKKVQDSSCDPIDFESEKSQCRGFHGLSSITTNEAMSSLTGVTLSIFSFLLNLLPDCKNSKVDKKTKLLITLVKLKTGLTFTAMSVLFDIHRTTVYRIFINNLQQMNIIIKNFIFWPSKVAVQTTLPEAFKIHYPNTRVIIDCTEVKTEVPPEVKHRVLMYSDYKHHHTIKFLVGCAPNGFISFLSKCYGGRAGDCYITNDCGLVDLIEPGDVVLADKGFPQIQTKVDEKNAIFVMPPFCTKDQFSPDEVDETYNIASVRIHIERVNQRIKDFYILSKVPASLFSHIDEIVFVICAIINIQKPLFKERDQSTTECKTKE</sequence>
<accession>A0ABM3GIA0</accession>
<evidence type="ECO:0000313" key="5">
    <source>
        <dbReference type="Proteomes" id="UP000829291"/>
    </source>
</evidence>
<dbReference type="PANTHER" id="PTHR23080:SF143">
    <property type="entry name" value="SI:DKEY-56D12.4"/>
    <property type="match status" value="1"/>
</dbReference>
<dbReference type="GeneID" id="124295159"/>
<gene>
    <name evidence="6" type="primary">LOC124295159</name>
</gene>
<dbReference type="InterPro" id="IPR027806">
    <property type="entry name" value="HARBI1_dom"/>
</dbReference>
<comment type="cofactor">
    <cofactor evidence="1">
        <name>a divalent metal cation</name>
        <dbReference type="ChEBI" id="CHEBI:60240"/>
    </cofactor>
</comment>
<name>A0ABM3GIA0_NEOLC</name>
<reference evidence="6" key="1">
    <citation type="submission" date="2025-08" db="UniProtKB">
        <authorList>
            <consortium name="RefSeq"/>
        </authorList>
    </citation>
    <scope>IDENTIFICATION</scope>
    <source>
        <tissue evidence="6">Thorax and Abdomen</tissue>
    </source>
</reference>
<dbReference type="Pfam" id="PF13613">
    <property type="entry name" value="HTH_Tnp_4"/>
    <property type="match status" value="1"/>
</dbReference>
<feature type="domain" description="Transposase Helix-turn-helix" evidence="4">
    <location>
        <begin position="70"/>
        <end position="108"/>
    </location>
</feature>
<dbReference type="PANTHER" id="PTHR23080">
    <property type="entry name" value="THAP DOMAIN PROTEIN"/>
    <property type="match status" value="1"/>
</dbReference>
<dbReference type="Pfam" id="PF13359">
    <property type="entry name" value="DDE_Tnp_4"/>
    <property type="match status" value="1"/>
</dbReference>
<keyword evidence="2" id="KW-0479">Metal-binding</keyword>
<protein>
    <submittedName>
        <fullName evidence="6">Uncharacterized protein LOC124295159</fullName>
    </submittedName>
</protein>
<dbReference type="RefSeq" id="XP_046600004.1">
    <property type="nucleotide sequence ID" value="XM_046744048.1"/>
</dbReference>
<dbReference type="Proteomes" id="UP000829291">
    <property type="component" value="Chromosome 6"/>
</dbReference>